<keyword evidence="3" id="KW-1185">Reference proteome</keyword>
<organism evidence="2 3">
    <name type="scientific">Sphingomonas psychrolutea</name>
    <dbReference type="NCBI Taxonomy" id="1259676"/>
    <lineage>
        <taxon>Bacteria</taxon>
        <taxon>Pseudomonadati</taxon>
        <taxon>Pseudomonadota</taxon>
        <taxon>Alphaproteobacteria</taxon>
        <taxon>Sphingomonadales</taxon>
        <taxon>Sphingomonadaceae</taxon>
        <taxon>Sphingomonas</taxon>
    </lineage>
</organism>
<accession>A0ABQ1GMW2</accession>
<reference evidence="3" key="1">
    <citation type="journal article" date="2019" name="Int. J. Syst. Evol. Microbiol.">
        <title>The Global Catalogue of Microorganisms (GCM) 10K type strain sequencing project: providing services to taxonomists for standard genome sequencing and annotation.</title>
        <authorList>
            <consortium name="The Broad Institute Genomics Platform"/>
            <consortium name="The Broad Institute Genome Sequencing Center for Infectious Disease"/>
            <person name="Wu L."/>
            <person name="Ma J."/>
        </authorList>
    </citation>
    <scope>NUCLEOTIDE SEQUENCE [LARGE SCALE GENOMIC DNA]</scope>
    <source>
        <strain evidence="3">CGMCC 1.10106</strain>
    </source>
</reference>
<protein>
    <submittedName>
        <fullName evidence="2">Uncharacterized protein</fullName>
    </submittedName>
</protein>
<dbReference type="EMBL" id="BMDW01000007">
    <property type="protein sequence ID" value="GGA46665.1"/>
    <property type="molecule type" value="Genomic_DNA"/>
</dbReference>
<evidence type="ECO:0000313" key="2">
    <source>
        <dbReference type="EMBL" id="GGA46665.1"/>
    </source>
</evidence>
<sequence length="95" mass="9899">MTTPLPSTAGLSDPDYAAFAWARFRRILGWMAVVAAVFIVAAILVLQYVYGPMGWVAILAVIGGAGGSIMLAAVLMGLVFLSSGTGHDEAVEEIN</sequence>
<gene>
    <name evidence="2" type="ORF">GCM10011395_16180</name>
</gene>
<feature type="transmembrane region" description="Helical" evidence="1">
    <location>
        <begin position="56"/>
        <end position="81"/>
    </location>
</feature>
<dbReference type="Proteomes" id="UP000618591">
    <property type="component" value="Unassembled WGS sequence"/>
</dbReference>
<evidence type="ECO:0000256" key="1">
    <source>
        <dbReference type="SAM" id="Phobius"/>
    </source>
</evidence>
<comment type="caution">
    <text evidence="2">The sequence shown here is derived from an EMBL/GenBank/DDBJ whole genome shotgun (WGS) entry which is preliminary data.</text>
</comment>
<proteinExistence type="predicted"/>
<evidence type="ECO:0000313" key="3">
    <source>
        <dbReference type="Proteomes" id="UP000618591"/>
    </source>
</evidence>
<feature type="transmembrane region" description="Helical" evidence="1">
    <location>
        <begin position="27"/>
        <end position="50"/>
    </location>
</feature>
<keyword evidence="1" id="KW-1133">Transmembrane helix</keyword>
<name>A0ABQ1GMW2_9SPHN</name>
<keyword evidence="1" id="KW-0812">Transmembrane</keyword>
<keyword evidence="1" id="KW-0472">Membrane</keyword>